<accession>A0A518RIP6</accession>
<protein>
    <recommendedName>
        <fullName evidence="3">DUF4054 domain-containing protein</fullName>
    </recommendedName>
</protein>
<proteinExistence type="predicted"/>
<gene>
    <name evidence="1" type="ORF">FPZ54_15820</name>
</gene>
<evidence type="ECO:0000313" key="2">
    <source>
        <dbReference type="Proteomes" id="UP000318055"/>
    </source>
</evidence>
<dbReference type="AlphaFoldDB" id="A0A518RIP6"/>
<name>A0A518RIP6_9SPHN</name>
<dbReference type="OrthoDB" id="7570189at2"/>
<keyword evidence="2" id="KW-1185">Reference proteome</keyword>
<dbReference type="EMBL" id="CP042239">
    <property type="protein sequence ID" value="QDX27325.1"/>
    <property type="molecule type" value="Genomic_DNA"/>
</dbReference>
<dbReference type="RefSeq" id="WP_145848760.1">
    <property type="nucleotide sequence ID" value="NZ_CP042239.1"/>
</dbReference>
<evidence type="ECO:0000313" key="1">
    <source>
        <dbReference type="EMBL" id="QDX27325.1"/>
    </source>
</evidence>
<dbReference type="Proteomes" id="UP000318055">
    <property type="component" value="Chromosome"/>
</dbReference>
<organism evidence="1 2">
    <name type="scientific">Sphingomonas suaedae</name>
    <dbReference type="NCBI Taxonomy" id="2599297"/>
    <lineage>
        <taxon>Bacteria</taxon>
        <taxon>Pseudomonadati</taxon>
        <taxon>Pseudomonadota</taxon>
        <taxon>Alphaproteobacteria</taxon>
        <taxon>Sphingomonadales</taxon>
        <taxon>Sphingomonadaceae</taxon>
        <taxon>Sphingomonas</taxon>
    </lineage>
</organism>
<evidence type="ECO:0008006" key="3">
    <source>
        <dbReference type="Google" id="ProtNLM"/>
    </source>
</evidence>
<reference evidence="1 2" key="1">
    <citation type="submission" date="2019-07" db="EMBL/GenBank/DDBJ databases">
        <title>Sphingomonas alkalisoli sp. nov., isolated from rhizosphere soil of Suaedae salsa.</title>
        <authorList>
            <person name="Zhang H."/>
            <person name="Xu L."/>
            <person name="Zhang J.-X."/>
            <person name="Sun J.-Q."/>
        </authorList>
    </citation>
    <scope>NUCLEOTIDE SEQUENCE [LARGE SCALE GENOMIC DNA]</scope>
    <source>
        <strain evidence="1 2">XS-10</strain>
    </source>
</reference>
<dbReference type="KEGG" id="ssua:FPZ54_15820"/>
<sequence>MTRTVHIADPAQIDIDAARNIALSGELASYARAAADPLAMIEAAKLLAALPRETFTPGATTPAALYAEARLLARGDRAMLGEINAVQYGFSRPSTGSYAAESWVVAYRGNGIGLTATPRPQMRFRVGAPVWTGPVAAKVA</sequence>